<organism evidence="1 2">
    <name type="scientific">Rhododendron williamsianum</name>
    <dbReference type="NCBI Taxonomy" id="262921"/>
    <lineage>
        <taxon>Eukaryota</taxon>
        <taxon>Viridiplantae</taxon>
        <taxon>Streptophyta</taxon>
        <taxon>Embryophyta</taxon>
        <taxon>Tracheophyta</taxon>
        <taxon>Spermatophyta</taxon>
        <taxon>Magnoliopsida</taxon>
        <taxon>eudicotyledons</taxon>
        <taxon>Gunneridae</taxon>
        <taxon>Pentapetalae</taxon>
        <taxon>asterids</taxon>
        <taxon>Ericales</taxon>
        <taxon>Ericaceae</taxon>
        <taxon>Ericoideae</taxon>
        <taxon>Rhodoreae</taxon>
        <taxon>Rhododendron</taxon>
    </lineage>
</organism>
<feature type="non-terminal residue" evidence="1">
    <location>
        <position position="1"/>
    </location>
</feature>
<evidence type="ECO:0000313" key="1">
    <source>
        <dbReference type="EMBL" id="KAE9467246.1"/>
    </source>
</evidence>
<proteinExistence type="predicted"/>
<comment type="caution">
    <text evidence="1">The sequence shown here is derived from an EMBL/GenBank/DDBJ whole genome shotgun (WGS) entry which is preliminary data.</text>
</comment>
<dbReference type="Proteomes" id="UP000428333">
    <property type="component" value="Linkage Group LG01"/>
</dbReference>
<reference evidence="1 2" key="1">
    <citation type="journal article" date="2019" name="Genome Biol. Evol.">
        <title>The Rhododendron genome and chromosomal organization provide insight into shared whole-genome duplications across the heath family (Ericaceae).</title>
        <authorList>
            <person name="Soza V.L."/>
            <person name="Lindsley D."/>
            <person name="Waalkes A."/>
            <person name="Ramage E."/>
            <person name="Patwardhan R.P."/>
            <person name="Burton J.N."/>
            <person name="Adey A."/>
            <person name="Kumar A."/>
            <person name="Qiu R."/>
            <person name="Shendure J."/>
            <person name="Hall B."/>
        </authorList>
    </citation>
    <scope>NUCLEOTIDE SEQUENCE [LARGE SCALE GENOMIC DNA]</scope>
    <source>
        <strain evidence="1">RSF 1966-606</strain>
    </source>
</reference>
<sequence length="139" mass="15908">MDDALVASFMSHFAPDQGCSTTVSSQTLVHSQLVRKFLCHWNRVRVTKDVTWNSTKTILQVEIKRVYERSRQGKGGILRVGSLLAFNRPADRGFYLHKYEEPSDLFSCIEHFDEDNGVVASQFEECRNNTLACFDNVFP</sequence>
<dbReference type="EMBL" id="QEFC01000043">
    <property type="protein sequence ID" value="KAE9467246.1"/>
    <property type="molecule type" value="Genomic_DNA"/>
</dbReference>
<name>A0A6A4M1U2_9ERIC</name>
<dbReference type="AlphaFoldDB" id="A0A6A4M1U2"/>
<accession>A0A6A4M1U2</accession>
<protein>
    <submittedName>
        <fullName evidence="1">Uncharacterized protein</fullName>
    </submittedName>
</protein>
<gene>
    <name evidence="1" type="ORF">C3L33_00890</name>
</gene>
<dbReference type="OrthoDB" id="1498438at2759"/>
<evidence type="ECO:0000313" key="2">
    <source>
        <dbReference type="Proteomes" id="UP000428333"/>
    </source>
</evidence>
<keyword evidence="2" id="KW-1185">Reference proteome</keyword>